<feature type="domain" description="Peptidase M20 dimerisation" evidence="3">
    <location>
        <begin position="153"/>
        <end position="259"/>
    </location>
</feature>
<dbReference type="InterPro" id="IPR050072">
    <property type="entry name" value="Peptidase_M20A"/>
</dbReference>
<dbReference type="NCBIfam" id="NF006402">
    <property type="entry name" value="PRK08651.1-5"/>
    <property type="match status" value="1"/>
</dbReference>
<dbReference type="EMBL" id="BMPG01000002">
    <property type="protein sequence ID" value="GGL62895.1"/>
    <property type="molecule type" value="Genomic_DNA"/>
</dbReference>
<keyword evidence="5" id="KW-1185">Reference proteome</keyword>
<evidence type="ECO:0000313" key="5">
    <source>
        <dbReference type="Proteomes" id="UP000607197"/>
    </source>
</evidence>
<dbReference type="Gene3D" id="3.40.630.10">
    <property type="entry name" value="Zn peptidases"/>
    <property type="match status" value="1"/>
</dbReference>
<dbReference type="InterPro" id="IPR011650">
    <property type="entry name" value="Peptidase_M20_dimer"/>
</dbReference>
<evidence type="ECO:0000256" key="2">
    <source>
        <dbReference type="ARBA" id="ARBA00022801"/>
    </source>
</evidence>
<proteinExistence type="predicted"/>
<gene>
    <name evidence="4" type="ORF">GCM10009039_21010</name>
</gene>
<protein>
    <recommendedName>
        <fullName evidence="3">Peptidase M20 dimerisation domain-containing protein</fullName>
    </recommendedName>
</protein>
<name>A0A830FCU4_9EURY</name>
<evidence type="ECO:0000256" key="1">
    <source>
        <dbReference type="ARBA" id="ARBA00022723"/>
    </source>
</evidence>
<dbReference type="SUPFAM" id="SSF53187">
    <property type="entry name" value="Zn-dependent exopeptidases"/>
    <property type="match status" value="1"/>
</dbReference>
<keyword evidence="2" id="KW-0378">Hydrolase</keyword>
<organism evidence="4 5">
    <name type="scientific">Halocalculus aciditolerans</name>
    <dbReference type="NCBI Taxonomy" id="1383812"/>
    <lineage>
        <taxon>Archaea</taxon>
        <taxon>Methanobacteriati</taxon>
        <taxon>Methanobacteriota</taxon>
        <taxon>Stenosarchaea group</taxon>
        <taxon>Halobacteria</taxon>
        <taxon>Halobacteriales</taxon>
        <taxon>Halobacteriaceae</taxon>
        <taxon>Halocalculus</taxon>
    </lineage>
</organism>
<dbReference type="OrthoDB" id="64254at2157"/>
<comment type="caution">
    <text evidence="4">The sequence shown here is derived from an EMBL/GenBank/DDBJ whole genome shotgun (WGS) entry which is preliminary data.</text>
</comment>
<dbReference type="Pfam" id="PF01546">
    <property type="entry name" value="Peptidase_M20"/>
    <property type="match status" value="1"/>
</dbReference>
<dbReference type="GO" id="GO:0016787">
    <property type="term" value="F:hydrolase activity"/>
    <property type="evidence" value="ECO:0007669"/>
    <property type="project" value="UniProtKB-KW"/>
</dbReference>
<dbReference type="GO" id="GO:0046872">
    <property type="term" value="F:metal ion binding"/>
    <property type="evidence" value="ECO:0007669"/>
    <property type="project" value="UniProtKB-KW"/>
</dbReference>
<dbReference type="Proteomes" id="UP000607197">
    <property type="component" value="Unassembled WGS sequence"/>
</dbReference>
<sequence length="360" mass="36905">MTDAEFDPVAFLEAGVRIDSTARVDEMRRFVRETLGEHGVESRVDDAGNLLASKGDGGDGDGGGVLLNTHLDTVPPHVPFARDDGRVRGRGSCDAIGPMAAMLAAFLAADDDAAVTLALTPDEETNSTGAAALDLDADCVVVGEPTGLDRCTAARGRFQATVSVTGTAAHAAEPESGASAIQGARRALEALETYDGERGPSPHPVLGAPTLTATTIEGGNATNQVPAECSFVVDRRTVPPESAGAFFDGLRAHLRAAVPDALGVEVTPAERDTPFLEAFATDRDERVVNALGDAGAGRIRPFTAATEASYFAADAPTVVFGPGVLADDEGAVAHADREYVDAAAVEDAAAILTDAVDALA</sequence>
<dbReference type="AlphaFoldDB" id="A0A830FCU4"/>
<dbReference type="SUPFAM" id="SSF55031">
    <property type="entry name" value="Bacterial exopeptidase dimerisation domain"/>
    <property type="match status" value="1"/>
</dbReference>
<reference evidence="4" key="2">
    <citation type="submission" date="2020-09" db="EMBL/GenBank/DDBJ databases">
        <authorList>
            <person name="Sun Q."/>
            <person name="Ohkuma M."/>
        </authorList>
    </citation>
    <scope>NUCLEOTIDE SEQUENCE</scope>
    <source>
        <strain evidence="4">JCM 19596</strain>
    </source>
</reference>
<dbReference type="InterPro" id="IPR036264">
    <property type="entry name" value="Bact_exopeptidase_dim_dom"/>
</dbReference>
<dbReference type="Pfam" id="PF07687">
    <property type="entry name" value="M20_dimer"/>
    <property type="match status" value="1"/>
</dbReference>
<reference evidence="4" key="1">
    <citation type="journal article" date="2014" name="Int. J. Syst. Evol. Microbiol.">
        <title>Complete genome sequence of Corynebacterium casei LMG S-19264T (=DSM 44701T), isolated from a smear-ripened cheese.</title>
        <authorList>
            <consortium name="US DOE Joint Genome Institute (JGI-PGF)"/>
            <person name="Walter F."/>
            <person name="Albersmeier A."/>
            <person name="Kalinowski J."/>
            <person name="Ruckert C."/>
        </authorList>
    </citation>
    <scope>NUCLEOTIDE SEQUENCE</scope>
    <source>
        <strain evidence="4">JCM 19596</strain>
    </source>
</reference>
<dbReference type="PANTHER" id="PTHR43808">
    <property type="entry name" value="ACETYLORNITHINE DEACETYLASE"/>
    <property type="match status" value="1"/>
</dbReference>
<keyword evidence="1" id="KW-0479">Metal-binding</keyword>
<dbReference type="RefSeq" id="WP_188978688.1">
    <property type="nucleotide sequence ID" value="NZ_BMPG01000002.1"/>
</dbReference>
<accession>A0A830FCU4</accession>
<dbReference type="InterPro" id="IPR002933">
    <property type="entry name" value="Peptidase_M20"/>
</dbReference>
<evidence type="ECO:0000259" key="3">
    <source>
        <dbReference type="Pfam" id="PF07687"/>
    </source>
</evidence>
<evidence type="ECO:0000313" key="4">
    <source>
        <dbReference type="EMBL" id="GGL62895.1"/>
    </source>
</evidence>
<dbReference type="Gene3D" id="3.30.70.360">
    <property type="match status" value="1"/>
</dbReference>